<sequence>MRRALSPLLTTGMAALTAGALYAGSVSTAPLNPPPTPPPIAATEVVSTQVISTAFVNPFRTWGEFIGNTAGNLADIGRLAVSEPPPIIIKVTQNQIANLRYLLRAGAGNLAALGPVIAGIPGAIAGGWNYLIAGQIGDAIVAVLTPAGQAARVLLAGT</sequence>
<dbReference type="AlphaFoldDB" id="K6W2M3"/>
<name>K6W2M3_9ACTN</name>
<feature type="chain" id="PRO_5039068323" evidence="1">
    <location>
        <begin position="24"/>
        <end position="158"/>
    </location>
</feature>
<feature type="signal peptide" evidence="1">
    <location>
        <begin position="1"/>
        <end position="23"/>
    </location>
</feature>
<accession>K6W2M3</accession>
<keyword evidence="3" id="KW-1185">Reference proteome</keyword>
<gene>
    <name evidence="2" type="ORF">GORHZ_217_00380</name>
</gene>
<dbReference type="EMBL" id="BAHC01000217">
    <property type="protein sequence ID" value="GAB93410.1"/>
    <property type="molecule type" value="Genomic_DNA"/>
</dbReference>
<organism evidence="2 3">
    <name type="scientific">Gordonia rhizosphera NBRC 16068</name>
    <dbReference type="NCBI Taxonomy" id="1108045"/>
    <lineage>
        <taxon>Bacteria</taxon>
        <taxon>Bacillati</taxon>
        <taxon>Actinomycetota</taxon>
        <taxon>Actinomycetes</taxon>
        <taxon>Mycobacteriales</taxon>
        <taxon>Gordoniaceae</taxon>
        <taxon>Gordonia</taxon>
    </lineage>
</organism>
<evidence type="ECO:0000313" key="3">
    <source>
        <dbReference type="Proteomes" id="UP000008363"/>
    </source>
</evidence>
<dbReference type="Proteomes" id="UP000008363">
    <property type="component" value="Unassembled WGS sequence"/>
</dbReference>
<feature type="non-terminal residue" evidence="2">
    <location>
        <position position="158"/>
    </location>
</feature>
<evidence type="ECO:0000256" key="1">
    <source>
        <dbReference type="SAM" id="SignalP"/>
    </source>
</evidence>
<protein>
    <submittedName>
        <fullName evidence="2">Uncharacterized protein</fullName>
    </submittedName>
</protein>
<keyword evidence="1" id="KW-0732">Signal</keyword>
<evidence type="ECO:0000313" key="2">
    <source>
        <dbReference type="EMBL" id="GAB93410.1"/>
    </source>
</evidence>
<reference evidence="2 3" key="1">
    <citation type="submission" date="2012-08" db="EMBL/GenBank/DDBJ databases">
        <title>Whole genome shotgun sequence of Gordonia rhizosphera NBRC 16068.</title>
        <authorList>
            <person name="Takarada H."/>
            <person name="Isaki S."/>
            <person name="Hosoyama A."/>
            <person name="Tsuchikane K."/>
            <person name="Katsumata H."/>
            <person name="Baba S."/>
            <person name="Ohji S."/>
            <person name="Yamazaki S."/>
            <person name="Fujita N."/>
        </authorList>
    </citation>
    <scope>NUCLEOTIDE SEQUENCE [LARGE SCALE GENOMIC DNA]</scope>
    <source>
        <strain evidence="2 3">NBRC 16068</strain>
    </source>
</reference>
<proteinExistence type="predicted"/>
<comment type="caution">
    <text evidence="2">The sequence shown here is derived from an EMBL/GenBank/DDBJ whole genome shotgun (WGS) entry which is preliminary data.</text>
</comment>